<feature type="region of interest" description="Disordered" evidence="1">
    <location>
        <begin position="155"/>
        <end position="185"/>
    </location>
</feature>
<keyword evidence="3" id="KW-1185">Reference proteome</keyword>
<dbReference type="Proteomes" id="UP001165121">
    <property type="component" value="Unassembled WGS sequence"/>
</dbReference>
<dbReference type="AlphaFoldDB" id="A0A9W6Y1L9"/>
<proteinExistence type="predicted"/>
<evidence type="ECO:0000313" key="3">
    <source>
        <dbReference type="Proteomes" id="UP001165121"/>
    </source>
</evidence>
<organism evidence="2 3">
    <name type="scientific">Phytophthora fragariaefolia</name>
    <dbReference type="NCBI Taxonomy" id="1490495"/>
    <lineage>
        <taxon>Eukaryota</taxon>
        <taxon>Sar</taxon>
        <taxon>Stramenopiles</taxon>
        <taxon>Oomycota</taxon>
        <taxon>Peronosporomycetes</taxon>
        <taxon>Peronosporales</taxon>
        <taxon>Peronosporaceae</taxon>
        <taxon>Phytophthora</taxon>
    </lineage>
</organism>
<protein>
    <submittedName>
        <fullName evidence="2">Unnamed protein product</fullName>
    </submittedName>
</protein>
<dbReference type="OrthoDB" id="117828at2759"/>
<accession>A0A9W6Y1L9</accession>
<dbReference type="EMBL" id="BSXT01002684">
    <property type="protein sequence ID" value="GMF50374.1"/>
    <property type="molecule type" value="Genomic_DNA"/>
</dbReference>
<name>A0A9W6Y1L9_9STRA</name>
<reference evidence="2" key="1">
    <citation type="submission" date="2023-04" db="EMBL/GenBank/DDBJ databases">
        <title>Phytophthora fragariaefolia NBRC 109709.</title>
        <authorList>
            <person name="Ichikawa N."/>
            <person name="Sato H."/>
            <person name="Tonouchi N."/>
        </authorList>
    </citation>
    <scope>NUCLEOTIDE SEQUENCE</scope>
    <source>
        <strain evidence="2">NBRC 109709</strain>
    </source>
</reference>
<sequence length="185" mass="20783">MQDTTVTGEVYEAVAETIFESFEPDSLDTFCELKLGQASANVTEGMLTAEIETIVSRINDVGARVIDYFNNFGNIVRENGLVECFEGVDGKKEKYKPLIASLHPEVLSNEVKQCVRLTHKPATANSRLLYYLVVKKAKEHNRQFLRLKQDNDKECDNLGRAKTPQTKKAVDNNQITAGDKRNRDG</sequence>
<evidence type="ECO:0000256" key="1">
    <source>
        <dbReference type="SAM" id="MobiDB-lite"/>
    </source>
</evidence>
<gene>
    <name evidence="2" type="ORF">Pfra01_002009600</name>
</gene>
<comment type="caution">
    <text evidence="2">The sequence shown here is derived from an EMBL/GenBank/DDBJ whole genome shotgun (WGS) entry which is preliminary data.</text>
</comment>
<feature type="compositionally biased region" description="Polar residues" evidence="1">
    <location>
        <begin position="163"/>
        <end position="176"/>
    </location>
</feature>
<evidence type="ECO:0000313" key="2">
    <source>
        <dbReference type="EMBL" id="GMF50374.1"/>
    </source>
</evidence>